<dbReference type="Gene3D" id="3.80.10.10">
    <property type="entry name" value="Ribonuclease Inhibitor"/>
    <property type="match status" value="1"/>
</dbReference>
<name>A0A1Y2FXC2_9BASI</name>
<dbReference type="AlphaFoldDB" id="A0A1Y2FXC2"/>
<comment type="caution">
    <text evidence="1">The sequence shown here is derived from an EMBL/GenBank/DDBJ whole genome shotgun (WGS) entry which is preliminary data.</text>
</comment>
<sequence>MSTIISSLPAETLSLIFELVRTTTDDYWQAQTTLRSASLVARSWRDAAQRELAYEVRLRPRSRQILREGHPPRTVLEHLAQPWLQSLAFQNGRCKVLTLPPRLTDVTVEDVLAQCEGLKELTFESWVTWGVLRTPTLSNLKTLLLNASMTDPTDSDNSLPFRLTHLIWDNGCDLTSRFLHTLLSHSTSSISILTLKFPFPGLHFCAEEHLPLILPHLRHLNLHPLNLTKDECALFSSCTSLETLSCTPATGVDMLRALRPLLDVLPVKLRELSLGGEVGAALVRVSMSTTHPLLEHSTLSELKVLSCEGRGELRRVFVREG</sequence>
<protein>
    <submittedName>
        <fullName evidence="1">Uncharacterized protein</fullName>
    </submittedName>
</protein>
<keyword evidence="2" id="KW-1185">Reference proteome</keyword>
<evidence type="ECO:0000313" key="2">
    <source>
        <dbReference type="Proteomes" id="UP000193467"/>
    </source>
</evidence>
<accession>A0A1Y2FXC2</accession>
<gene>
    <name evidence="1" type="ORF">BCR35DRAFT_350870</name>
</gene>
<dbReference type="OrthoDB" id="2523951at2759"/>
<dbReference type="InterPro" id="IPR032675">
    <property type="entry name" value="LRR_dom_sf"/>
</dbReference>
<dbReference type="Proteomes" id="UP000193467">
    <property type="component" value="Unassembled WGS sequence"/>
</dbReference>
<reference evidence="1 2" key="1">
    <citation type="submission" date="2016-07" db="EMBL/GenBank/DDBJ databases">
        <title>Pervasive Adenine N6-methylation of Active Genes in Fungi.</title>
        <authorList>
            <consortium name="DOE Joint Genome Institute"/>
            <person name="Mondo S.J."/>
            <person name="Dannebaum R.O."/>
            <person name="Kuo R.C."/>
            <person name="Labutti K."/>
            <person name="Haridas S."/>
            <person name="Kuo A."/>
            <person name="Salamov A."/>
            <person name="Ahrendt S.R."/>
            <person name="Lipzen A."/>
            <person name="Sullivan W."/>
            <person name="Andreopoulos W.B."/>
            <person name="Clum A."/>
            <person name="Lindquist E."/>
            <person name="Daum C."/>
            <person name="Ramamoorthy G.K."/>
            <person name="Gryganskyi A."/>
            <person name="Culley D."/>
            <person name="Magnuson J.K."/>
            <person name="James T.Y."/>
            <person name="O'Malley M.A."/>
            <person name="Stajich J.E."/>
            <person name="Spatafora J.W."/>
            <person name="Visel A."/>
            <person name="Grigoriev I.V."/>
        </authorList>
    </citation>
    <scope>NUCLEOTIDE SEQUENCE [LARGE SCALE GENOMIC DNA]</scope>
    <source>
        <strain evidence="1 2">62-1032</strain>
    </source>
</reference>
<dbReference type="InParanoid" id="A0A1Y2FXC2"/>
<dbReference type="SUPFAM" id="SSF52047">
    <property type="entry name" value="RNI-like"/>
    <property type="match status" value="1"/>
</dbReference>
<organism evidence="1 2">
    <name type="scientific">Leucosporidium creatinivorum</name>
    <dbReference type="NCBI Taxonomy" id="106004"/>
    <lineage>
        <taxon>Eukaryota</taxon>
        <taxon>Fungi</taxon>
        <taxon>Dikarya</taxon>
        <taxon>Basidiomycota</taxon>
        <taxon>Pucciniomycotina</taxon>
        <taxon>Microbotryomycetes</taxon>
        <taxon>Leucosporidiales</taxon>
        <taxon>Leucosporidium</taxon>
    </lineage>
</organism>
<dbReference type="EMBL" id="MCGR01000009">
    <property type="protein sequence ID" value="ORY88634.1"/>
    <property type="molecule type" value="Genomic_DNA"/>
</dbReference>
<evidence type="ECO:0000313" key="1">
    <source>
        <dbReference type="EMBL" id="ORY88634.1"/>
    </source>
</evidence>
<proteinExistence type="predicted"/>